<dbReference type="InterPro" id="IPR050696">
    <property type="entry name" value="FtsA/MreB"/>
</dbReference>
<dbReference type="SMART" id="SM00842">
    <property type="entry name" value="FtsA"/>
    <property type="match status" value="1"/>
</dbReference>
<dbReference type="PANTHER" id="PTHR32432">
    <property type="entry name" value="CELL DIVISION PROTEIN FTSA-RELATED"/>
    <property type="match status" value="1"/>
</dbReference>
<dbReference type="InterPro" id="IPR003494">
    <property type="entry name" value="SHS2_FtsA"/>
</dbReference>
<feature type="domain" description="SHS2" evidence="1">
    <location>
        <begin position="9"/>
        <end position="191"/>
    </location>
</feature>
<organism evidence="2 3">
    <name type="scientific">Desulfobotulus mexicanus</name>
    <dbReference type="NCBI Taxonomy" id="2586642"/>
    <lineage>
        <taxon>Bacteria</taxon>
        <taxon>Pseudomonadati</taxon>
        <taxon>Thermodesulfobacteriota</taxon>
        <taxon>Desulfobacteria</taxon>
        <taxon>Desulfobacterales</taxon>
        <taxon>Desulfobacteraceae</taxon>
        <taxon>Desulfobotulus</taxon>
    </lineage>
</organism>
<dbReference type="InterPro" id="IPR005883">
    <property type="entry name" value="PilM"/>
</dbReference>
<dbReference type="Gene3D" id="3.30.420.40">
    <property type="match status" value="2"/>
</dbReference>
<keyword evidence="3" id="KW-1185">Reference proteome</keyword>
<evidence type="ECO:0000313" key="3">
    <source>
        <dbReference type="Proteomes" id="UP000321899"/>
    </source>
</evidence>
<dbReference type="Pfam" id="PF11104">
    <property type="entry name" value="PilM_2"/>
    <property type="match status" value="1"/>
</dbReference>
<dbReference type="CDD" id="cd24049">
    <property type="entry name" value="ASKHA_NBD_PilM"/>
    <property type="match status" value="1"/>
</dbReference>
<dbReference type="Proteomes" id="UP000321899">
    <property type="component" value="Unassembled WGS sequence"/>
</dbReference>
<accession>A0A5Q4VJG2</accession>
<dbReference type="GO" id="GO:0051301">
    <property type="term" value="P:cell division"/>
    <property type="evidence" value="ECO:0007669"/>
    <property type="project" value="InterPro"/>
</dbReference>
<evidence type="ECO:0000313" key="2">
    <source>
        <dbReference type="EMBL" id="TYT76101.1"/>
    </source>
</evidence>
<dbReference type="PIRSF" id="PIRSF019169">
    <property type="entry name" value="PilM"/>
    <property type="match status" value="1"/>
</dbReference>
<gene>
    <name evidence="2" type="primary">pilM</name>
    <name evidence="2" type="ORF">FIM25_00670</name>
</gene>
<name>A0A5Q4VJG2_9BACT</name>
<sequence>MLFSKKNHLVGLDIGSSMVKAAEVLDSKKGRILKRFGMIPLKAGAIEDGLIRDPEYVAGVIRELFSLHGIRNERVALSIGGYSAIVKKITMPAMAEEALQKSILVEAEQYIPFDIKDIRMDFQVMGPSTQNPEHLNILLVAAKKELVNQYVDVAELAGLTPCIVDVDALAVQNIYEAVYGITSEEVVLLNVGAAKMSLNIIKNGDSVFMRDVSLGCRQINSRIRASTGCSEEEAEALKLASGGENMPEDEYLGAVGQVVGQWCTEIGRALDFFYSTYPGERVEKMVLSGGGAHLQTFMDALSVQTGSEVLLLDPFNGFQMEPGRLDMDDLRKMAPQAAVAMGLALRKVEDK</sequence>
<reference evidence="2 3" key="1">
    <citation type="submission" date="2019-06" db="EMBL/GenBank/DDBJ databases">
        <title>Desulfobotulus mexicanus sp. nov., a novel sulfate-reducing bacterium isolated from the sediment of an alkaline crater lake in Mexico.</title>
        <authorList>
            <person name="Hirschler-Rea A."/>
        </authorList>
    </citation>
    <scope>NUCLEOTIDE SEQUENCE [LARGE SCALE GENOMIC DNA]</scope>
    <source>
        <strain evidence="2 3">PAR22N</strain>
    </source>
</reference>
<dbReference type="RefSeq" id="WP_139445129.1">
    <property type="nucleotide sequence ID" value="NZ_VDMB01000001.1"/>
</dbReference>
<dbReference type="Gene3D" id="3.30.1490.300">
    <property type="match status" value="1"/>
</dbReference>
<dbReference type="NCBIfam" id="TIGR01175">
    <property type="entry name" value="pilM"/>
    <property type="match status" value="1"/>
</dbReference>
<dbReference type="EMBL" id="VDMB01000001">
    <property type="protein sequence ID" value="TYT76101.1"/>
    <property type="molecule type" value="Genomic_DNA"/>
</dbReference>
<comment type="caution">
    <text evidence="2">The sequence shown here is derived from an EMBL/GenBank/DDBJ whole genome shotgun (WGS) entry which is preliminary data.</text>
</comment>
<dbReference type="AlphaFoldDB" id="A0A5Q4VJG2"/>
<protein>
    <submittedName>
        <fullName evidence="2">Type IV pilus assembly protein PilM</fullName>
    </submittedName>
</protein>
<dbReference type="InterPro" id="IPR043129">
    <property type="entry name" value="ATPase_NBD"/>
</dbReference>
<proteinExistence type="predicted"/>
<dbReference type="OrthoDB" id="9773403at2"/>
<evidence type="ECO:0000259" key="1">
    <source>
        <dbReference type="SMART" id="SM00842"/>
    </source>
</evidence>
<dbReference type="SUPFAM" id="SSF53067">
    <property type="entry name" value="Actin-like ATPase domain"/>
    <property type="match status" value="2"/>
</dbReference>
<dbReference type="PANTHER" id="PTHR32432:SF3">
    <property type="entry name" value="ETHANOLAMINE UTILIZATION PROTEIN EUTJ"/>
    <property type="match status" value="1"/>
</dbReference>